<dbReference type="AlphaFoldDB" id="A0A0G2ID26"/>
<evidence type="ECO:0000313" key="2">
    <source>
        <dbReference type="Proteomes" id="UP000034164"/>
    </source>
</evidence>
<dbReference type="OrthoDB" id="1668230at2759"/>
<comment type="caution">
    <text evidence="1">The sequence shown here is derived from an EMBL/GenBank/DDBJ whole genome shotgun (WGS) entry which is preliminary data.</text>
</comment>
<accession>A0A0G2ID26</accession>
<name>A0A0G2ID26_9EURO</name>
<protein>
    <submittedName>
        <fullName evidence="1">Uncharacterized protein</fullName>
    </submittedName>
</protein>
<reference evidence="2" key="1">
    <citation type="journal article" date="2015" name="PLoS Genet.">
        <title>The dynamic genome and transcriptome of the human fungal pathogen Blastomyces and close relative Emmonsia.</title>
        <authorList>
            <person name="Munoz J.F."/>
            <person name="Gauthier G.M."/>
            <person name="Desjardins C.A."/>
            <person name="Gallo J.E."/>
            <person name="Holder J."/>
            <person name="Sullivan T.D."/>
            <person name="Marty A.J."/>
            <person name="Carmen J.C."/>
            <person name="Chen Z."/>
            <person name="Ding L."/>
            <person name="Gujja S."/>
            <person name="Magrini V."/>
            <person name="Misas E."/>
            <person name="Mitreva M."/>
            <person name="Priest M."/>
            <person name="Saif S."/>
            <person name="Whiston E.A."/>
            <person name="Young S."/>
            <person name="Zeng Q."/>
            <person name="Goldman W.E."/>
            <person name="Mardis E.R."/>
            <person name="Taylor J.W."/>
            <person name="McEwen J.G."/>
            <person name="Clay O.K."/>
            <person name="Klein B.S."/>
            <person name="Cuomo C.A."/>
        </authorList>
    </citation>
    <scope>NUCLEOTIDE SEQUENCE [LARGE SCALE GENOMIC DNA]</scope>
    <source>
        <strain evidence="2">UAMH 3008</strain>
    </source>
</reference>
<dbReference type="EMBL" id="LCZI01000105">
    <property type="protein sequence ID" value="KKZ68473.1"/>
    <property type="molecule type" value="Genomic_DNA"/>
</dbReference>
<evidence type="ECO:0000313" key="1">
    <source>
        <dbReference type="EMBL" id="KKZ68473.1"/>
    </source>
</evidence>
<proteinExistence type="predicted"/>
<dbReference type="VEuPathDB" id="FungiDB:EMCG_05932"/>
<sequence length="102" mass="11774">MEWKVPYGSYIEVPEEDVINALGAGEWPQLSSDNPAEAIIRSLWSYSYESSERVVADLQRLLLHTRNYFLCNMEVACLITWSPDMKRDVAIQGRGFFAERRS</sequence>
<gene>
    <name evidence="1" type="ORF">EMCG_05932</name>
</gene>
<dbReference type="Proteomes" id="UP000034164">
    <property type="component" value="Unassembled WGS sequence"/>
</dbReference>
<organism evidence="1 2">
    <name type="scientific">[Emmonsia] crescens</name>
    <dbReference type="NCBI Taxonomy" id="73230"/>
    <lineage>
        <taxon>Eukaryota</taxon>
        <taxon>Fungi</taxon>
        <taxon>Dikarya</taxon>
        <taxon>Ascomycota</taxon>
        <taxon>Pezizomycotina</taxon>
        <taxon>Eurotiomycetes</taxon>
        <taxon>Eurotiomycetidae</taxon>
        <taxon>Onygenales</taxon>
        <taxon>Ajellomycetaceae</taxon>
        <taxon>Emergomyces</taxon>
    </lineage>
</organism>